<evidence type="ECO:0000313" key="1">
    <source>
        <dbReference type="EMBL" id="PFX11087.1"/>
    </source>
</evidence>
<dbReference type="NCBIfam" id="NF047838">
    <property type="entry name" value="SCO4402_fam"/>
    <property type="match status" value="1"/>
</dbReference>
<comment type="caution">
    <text evidence="1">The sequence shown here is derived from an EMBL/GenBank/DDBJ whole genome shotgun (WGS) entry which is preliminary data.</text>
</comment>
<name>A0A2B4R3W7_STYPI</name>
<gene>
    <name evidence="1" type="ORF">AWC38_SpisGene25443</name>
</gene>
<sequence>MIPRRYEPTDEHALMGAIFLSAAGEGTLEILEKMLGIPHVYANTHGLQPGGMQQALTLYGGTAMAMGSEALKTLMKAHPYMAAVTTGLALDTMLNNGELTKGMTRLMQTATEEVWKAAKTAMDIASWVTKDQGFDGFDQGRMQKFITWVADEDKSKILATYGVERGVQILSTPEIDAEDIKRLIHMNITKGYIEFAEIAKIPGGIRPSEKGEEEGVRWFDEKGDKYIRIMNGKGDDAKHGCQREDYVKIVRRGQLRDKDGKAVKDGEDGMRYELIKSMEGLSDFVMQKEKWVDPKFKHSFSDEMDYPIDMLLDQGNLHEKSYSTAKIGYWFRDAKEASVSHDVAKALKRIIKEIGIDKPDSAYINSPLWQAVVKKAKIAYDMLMEDEDLDELRRQEKDRVFALSVISSQVGAVGAFDGLYFGAGYSGTTSDHKMGIAADSEK</sequence>
<evidence type="ECO:0000313" key="2">
    <source>
        <dbReference type="Proteomes" id="UP000225706"/>
    </source>
</evidence>
<reference evidence="2" key="1">
    <citation type="journal article" date="2017" name="bioRxiv">
        <title>Comparative analysis of the genomes of Stylophora pistillata and Acropora digitifera provides evidence for extensive differences between species of corals.</title>
        <authorList>
            <person name="Voolstra C.R."/>
            <person name="Li Y."/>
            <person name="Liew Y.J."/>
            <person name="Baumgarten S."/>
            <person name="Zoccola D."/>
            <person name="Flot J.-F."/>
            <person name="Tambutte S."/>
            <person name="Allemand D."/>
            <person name="Aranda M."/>
        </authorList>
    </citation>
    <scope>NUCLEOTIDE SEQUENCE [LARGE SCALE GENOMIC DNA]</scope>
</reference>
<organism evidence="1 2">
    <name type="scientific">Stylophora pistillata</name>
    <name type="common">Smooth cauliflower coral</name>
    <dbReference type="NCBI Taxonomy" id="50429"/>
    <lineage>
        <taxon>Eukaryota</taxon>
        <taxon>Metazoa</taxon>
        <taxon>Cnidaria</taxon>
        <taxon>Anthozoa</taxon>
        <taxon>Hexacorallia</taxon>
        <taxon>Scleractinia</taxon>
        <taxon>Astrocoeniina</taxon>
        <taxon>Pocilloporidae</taxon>
        <taxon>Stylophora</taxon>
    </lineage>
</organism>
<keyword evidence="2" id="KW-1185">Reference proteome</keyword>
<proteinExistence type="predicted"/>
<protein>
    <submittedName>
        <fullName evidence="1">Uncharacterized protein</fullName>
    </submittedName>
</protein>
<dbReference type="EMBL" id="LSMT01003786">
    <property type="protein sequence ID" value="PFX11087.1"/>
    <property type="molecule type" value="Genomic_DNA"/>
</dbReference>
<dbReference type="InterPro" id="IPR057705">
    <property type="entry name" value="DUF7945"/>
</dbReference>
<accession>A0A2B4R3W7</accession>
<dbReference type="Pfam" id="PF25656">
    <property type="entry name" value="DUF7945"/>
    <property type="match status" value="1"/>
</dbReference>
<dbReference type="AlphaFoldDB" id="A0A2B4R3W7"/>
<feature type="non-terminal residue" evidence="1">
    <location>
        <position position="442"/>
    </location>
</feature>
<dbReference type="Proteomes" id="UP000225706">
    <property type="component" value="Unassembled WGS sequence"/>
</dbReference>